<gene>
    <name evidence="1" type="ORF">AAF712_008888</name>
</gene>
<proteinExistence type="predicted"/>
<evidence type="ECO:0000313" key="1">
    <source>
        <dbReference type="EMBL" id="KAL0064166.1"/>
    </source>
</evidence>
<comment type="caution">
    <text evidence="1">The sequence shown here is derived from an EMBL/GenBank/DDBJ whole genome shotgun (WGS) entry which is preliminary data.</text>
</comment>
<dbReference type="EMBL" id="JBBXMP010000066">
    <property type="protein sequence ID" value="KAL0064166.1"/>
    <property type="molecule type" value="Genomic_DNA"/>
</dbReference>
<sequence length="562" mass="63678">MSFSNLLLKNLLAEPPNTVNFDKLDPKTRRAIAALEAISGYKQPSYFMWTKAWPWLESISRGLLDQPPSTVAGYDMANKFLWTVPGLFLYSISSDHGIERWELLQNVIRTPRVLSLALELWLFASTTNHRIVQVLCNVLHMFLDFRETDTPEELLSFPKDCKAVCTNTSRWDVPSTCIKEIVRVLCQPGLDCGSLRSTLSILLMVSRDLYIESMPRLIAMGVTRWLAIAMSKLASPRMITAHGTSESEASLDDAACCVKQIMAFVCICGRQDSYSLLDALDGGILISLYKARMLIFTGGGLRGLETNPGPHMVEFLSVLTQRLLHRAILVRVVRSVKKAEKLGFYEPEESFAPFQEFWVRLKDEALSRNSRVTLHSLPHICGFEQVTFLPSSWHDSRNSHSSLISAQIESRKCINVAVGAVRKCIARRIVRKRRGSQAIARRAENIGRINEREDGVYSDFSAFESRFQQLREQYLKDHPDETGAVYVQLDYSEVPPAMEVVNYEQARKKLVWPCGAERPFPPEASAFGLVPWRQTKSEPIVVYQMPQQRLTQDRGESHGHAH</sequence>
<name>A0ABR2ZRF7_9AGAR</name>
<keyword evidence="2" id="KW-1185">Reference proteome</keyword>
<protein>
    <submittedName>
        <fullName evidence="1">Uncharacterized protein</fullName>
    </submittedName>
</protein>
<organism evidence="1 2">
    <name type="scientific">Marasmius tenuissimus</name>
    <dbReference type="NCBI Taxonomy" id="585030"/>
    <lineage>
        <taxon>Eukaryota</taxon>
        <taxon>Fungi</taxon>
        <taxon>Dikarya</taxon>
        <taxon>Basidiomycota</taxon>
        <taxon>Agaricomycotina</taxon>
        <taxon>Agaricomycetes</taxon>
        <taxon>Agaricomycetidae</taxon>
        <taxon>Agaricales</taxon>
        <taxon>Marasmiineae</taxon>
        <taxon>Marasmiaceae</taxon>
        <taxon>Marasmius</taxon>
    </lineage>
</organism>
<accession>A0ABR2ZRF7</accession>
<dbReference type="Proteomes" id="UP001437256">
    <property type="component" value="Unassembled WGS sequence"/>
</dbReference>
<reference evidence="1 2" key="1">
    <citation type="submission" date="2024-05" db="EMBL/GenBank/DDBJ databases">
        <title>A draft genome resource for the thread blight pathogen Marasmius tenuissimus strain MS-2.</title>
        <authorList>
            <person name="Yulfo-Soto G.E."/>
            <person name="Baruah I.K."/>
            <person name="Amoako-Attah I."/>
            <person name="Bukari Y."/>
            <person name="Meinhardt L.W."/>
            <person name="Bailey B.A."/>
            <person name="Cohen S.P."/>
        </authorList>
    </citation>
    <scope>NUCLEOTIDE SEQUENCE [LARGE SCALE GENOMIC DNA]</scope>
    <source>
        <strain evidence="1 2">MS-2</strain>
    </source>
</reference>
<evidence type="ECO:0000313" key="2">
    <source>
        <dbReference type="Proteomes" id="UP001437256"/>
    </source>
</evidence>